<proteinExistence type="inferred from homology"/>
<dbReference type="Proteomes" id="UP000636709">
    <property type="component" value="Unassembled WGS sequence"/>
</dbReference>
<gene>
    <name evidence="6" type="ORF">HU200_052391</name>
</gene>
<name>A0A835E8S3_9POAL</name>
<evidence type="ECO:0000256" key="5">
    <source>
        <dbReference type="RuleBase" id="RU362057"/>
    </source>
</evidence>
<dbReference type="FunFam" id="3.40.50.2000:FF:000103">
    <property type="entry name" value="Glycosyltransferase"/>
    <property type="match status" value="1"/>
</dbReference>
<dbReference type="GO" id="GO:0008194">
    <property type="term" value="F:UDP-glycosyltransferase activity"/>
    <property type="evidence" value="ECO:0007669"/>
    <property type="project" value="InterPro"/>
</dbReference>
<dbReference type="AlphaFoldDB" id="A0A835E8S3"/>
<dbReference type="EMBL" id="JACEFO010002278">
    <property type="protein sequence ID" value="KAF8668332.1"/>
    <property type="molecule type" value="Genomic_DNA"/>
</dbReference>
<comment type="similarity">
    <text evidence="1 4">Belongs to the UDP-glycosyltransferase family.</text>
</comment>
<dbReference type="OrthoDB" id="5835829at2759"/>
<evidence type="ECO:0000313" key="6">
    <source>
        <dbReference type="EMBL" id="KAF8668332.1"/>
    </source>
</evidence>
<evidence type="ECO:0000256" key="2">
    <source>
        <dbReference type="ARBA" id="ARBA00022676"/>
    </source>
</evidence>
<evidence type="ECO:0000313" key="7">
    <source>
        <dbReference type="Proteomes" id="UP000636709"/>
    </source>
</evidence>
<dbReference type="InterPro" id="IPR002213">
    <property type="entry name" value="UDP_glucos_trans"/>
</dbReference>
<keyword evidence="7" id="KW-1185">Reference proteome</keyword>
<dbReference type="InterPro" id="IPR035595">
    <property type="entry name" value="UDP_glycos_trans_CS"/>
</dbReference>
<dbReference type="PANTHER" id="PTHR48045">
    <property type="entry name" value="UDP-GLYCOSYLTRANSFERASE 72B1"/>
    <property type="match status" value="1"/>
</dbReference>
<organism evidence="6 7">
    <name type="scientific">Digitaria exilis</name>
    <dbReference type="NCBI Taxonomy" id="1010633"/>
    <lineage>
        <taxon>Eukaryota</taxon>
        <taxon>Viridiplantae</taxon>
        <taxon>Streptophyta</taxon>
        <taxon>Embryophyta</taxon>
        <taxon>Tracheophyta</taxon>
        <taxon>Spermatophyta</taxon>
        <taxon>Magnoliopsida</taxon>
        <taxon>Liliopsida</taxon>
        <taxon>Poales</taxon>
        <taxon>Poaceae</taxon>
        <taxon>PACMAD clade</taxon>
        <taxon>Panicoideae</taxon>
        <taxon>Panicodae</taxon>
        <taxon>Paniceae</taxon>
        <taxon>Anthephorinae</taxon>
        <taxon>Digitaria</taxon>
    </lineage>
</organism>
<evidence type="ECO:0000256" key="1">
    <source>
        <dbReference type="ARBA" id="ARBA00009995"/>
    </source>
</evidence>
<dbReference type="PROSITE" id="PS00375">
    <property type="entry name" value="UDPGT"/>
    <property type="match status" value="1"/>
</dbReference>
<dbReference type="SUPFAM" id="SSF53756">
    <property type="entry name" value="UDP-Glycosyltransferase/glycogen phosphorylase"/>
    <property type="match status" value="1"/>
</dbReference>
<evidence type="ECO:0000256" key="4">
    <source>
        <dbReference type="RuleBase" id="RU003718"/>
    </source>
</evidence>
<dbReference type="PANTHER" id="PTHR48045:SF37">
    <property type="entry name" value="UDP-GLYCOSYLTRANSFERASE 92A1-LIKE"/>
    <property type="match status" value="1"/>
</dbReference>
<dbReference type="FunFam" id="3.40.50.2000:FF:000064">
    <property type="entry name" value="Glycosyltransferase"/>
    <property type="match status" value="1"/>
</dbReference>
<keyword evidence="2 4" id="KW-0328">Glycosyltransferase</keyword>
<dbReference type="CDD" id="cd03784">
    <property type="entry name" value="GT1_Gtf-like"/>
    <property type="match status" value="1"/>
</dbReference>
<comment type="caution">
    <text evidence="6">The sequence shown here is derived from an EMBL/GenBank/DDBJ whole genome shotgun (WGS) entry which is preliminary data.</text>
</comment>
<dbReference type="Gene3D" id="3.40.50.2000">
    <property type="entry name" value="Glycogen Phosphorylase B"/>
    <property type="match status" value="2"/>
</dbReference>
<dbReference type="Pfam" id="PF00201">
    <property type="entry name" value="UDPGT"/>
    <property type="match status" value="1"/>
</dbReference>
<accession>A0A835E8S3</accession>
<keyword evidence="3 4" id="KW-0808">Transferase</keyword>
<sequence>MASTDRRRAHVVLFPFMAQGHIAPFLSLANLIRRARPDHALVTMVATPAVANSLSTTLAADGVRVHALPFDDPPADDLIALFLASESLLPAFRHFLAGLMASDPTAHVQVIADMFLAGWALAAARDAGAASHSAVLTTGAYGSAVYFSLWNSVPLIPATTSSTDGELLFRLPDFFPDVDVRRSQLTDHLAGADGTDAWSTFISKQIAAFHNTDALLVNTAEDLEPKGMLMLRQLFNNVPVYPVGPLLLGPTAALSSPSSPAPGTKRNAILSWLDRQPPCSVLYVSFGSQYTIGTSQMFELAMGLEISKHKFLWVIRPPAGHDVNGEFRPEWLPEGFRERVEASGRGIVARCWAPQAEILAHAATGAFLTHCGWNSVQEGLANGVPLIGWPLSAEQFYNAKVLVEEMGVCVEVARGMHATVGSGEVAAAVEMVLGDTVEGGEMRRKAAEMKEVIAAARGIIVTGAMGRRSKWCKGCSPTLCIVDVTNVHVTHAHTENMFMHYGTYQWQGCVYDE</sequence>
<evidence type="ECO:0000256" key="3">
    <source>
        <dbReference type="ARBA" id="ARBA00022679"/>
    </source>
</evidence>
<reference evidence="6" key="1">
    <citation type="submission" date="2020-07" db="EMBL/GenBank/DDBJ databases">
        <title>Genome sequence and genetic diversity analysis of an under-domesticated orphan crop, white fonio (Digitaria exilis).</title>
        <authorList>
            <person name="Bennetzen J.L."/>
            <person name="Chen S."/>
            <person name="Ma X."/>
            <person name="Wang X."/>
            <person name="Yssel A.E.J."/>
            <person name="Chaluvadi S.R."/>
            <person name="Johnson M."/>
            <person name="Gangashetty P."/>
            <person name="Hamidou F."/>
            <person name="Sanogo M.D."/>
            <person name="Zwaenepoel A."/>
            <person name="Wallace J."/>
            <person name="Van De Peer Y."/>
            <person name="Van Deynze A."/>
        </authorList>
    </citation>
    <scope>NUCLEOTIDE SEQUENCE</scope>
    <source>
        <tissue evidence="6">Leaves</tissue>
    </source>
</reference>
<dbReference type="EC" id="2.4.1.-" evidence="5"/>
<protein>
    <recommendedName>
        <fullName evidence="5">Glycosyltransferase</fullName>
        <ecNumber evidence="5">2.4.1.-</ecNumber>
    </recommendedName>
</protein>